<sequence length="82" mass="9479">MSGCDWKPCKCGQKRDFMSKRTAEKALGKAQAKRTRRADARGSRRGTKIEHRSYQCEHGGWHLTSENSSSYENRMTREAAQW</sequence>
<feature type="compositionally biased region" description="Basic and acidic residues" evidence="1">
    <location>
        <begin position="37"/>
        <end position="51"/>
    </location>
</feature>
<evidence type="ECO:0000256" key="1">
    <source>
        <dbReference type="SAM" id="MobiDB-lite"/>
    </source>
</evidence>
<keyword evidence="3" id="KW-1185">Reference proteome</keyword>
<proteinExistence type="predicted"/>
<evidence type="ECO:0000313" key="3">
    <source>
        <dbReference type="Proteomes" id="UP000663080"/>
    </source>
</evidence>
<organism evidence="2 3">
    <name type="scientific">Streptomyces phage Sentinel</name>
    <dbReference type="NCBI Taxonomy" id="2767584"/>
    <lineage>
        <taxon>Viruses</taxon>
        <taxon>Duplodnaviria</taxon>
        <taxon>Heunggongvirae</taxon>
        <taxon>Uroviricota</taxon>
        <taxon>Caudoviricetes</taxon>
        <taxon>Arquatrovirinae</taxon>
        <taxon>Sentinelvirus</taxon>
        <taxon>Sentinelvirus sentinel</taxon>
    </lineage>
</organism>
<reference evidence="2" key="1">
    <citation type="submission" date="2020-07" db="EMBL/GenBank/DDBJ databases">
        <title>Complete genome sequence of Streptomyces phage Sentinel.</title>
        <authorList>
            <person name="Talcott A.F."/>
            <person name="Ramsey J."/>
            <person name="Moreland R."/>
            <person name="Hernandez I."/>
            <person name="Clark J.D."/>
            <person name="Liu M."/>
            <person name="Burrowes B."/>
        </authorList>
    </citation>
    <scope>NUCLEOTIDE SEQUENCE</scope>
</reference>
<name>A0A873WP87_9CAUD</name>
<accession>A0A873WP87</accession>
<evidence type="ECO:0000313" key="2">
    <source>
        <dbReference type="EMBL" id="QPB09885.1"/>
    </source>
</evidence>
<protein>
    <submittedName>
        <fullName evidence="2">Uncharacterized protein</fullName>
    </submittedName>
</protein>
<dbReference type="EMBL" id="MT701597">
    <property type="protein sequence ID" value="QPB09885.1"/>
    <property type="molecule type" value="Genomic_DNA"/>
</dbReference>
<gene>
    <name evidence="2" type="ORF">CPT_Sentinel_051</name>
</gene>
<feature type="region of interest" description="Disordered" evidence="1">
    <location>
        <begin position="23"/>
        <end position="51"/>
    </location>
</feature>
<dbReference type="Proteomes" id="UP000663080">
    <property type="component" value="Segment"/>
</dbReference>